<dbReference type="GO" id="GO:0016614">
    <property type="term" value="F:oxidoreductase activity, acting on CH-OH group of donors"/>
    <property type="evidence" value="ECO:0007669"/>
    <property type="project" value="UniProtKB-ARBA"/>
</dbReference>
<feature type="binding site" evidence="7">
    <location>
        <position position="183"/>
    </location>
    <ligand>
        <name>FMN</name>
        <dbReference type="ChEBI" id="CHEBI:58210"/>
    </ligand>
</feature>
<evidence type="ECO:0000256" key="7">
    <source>
        <dbReference type="PIRSR" id="PIRSR000138-2"/>
    </source>
</evidence>
<dbReference type="PANTHER" id="PTHR10578">
    <property type="entry name" value="S -2-HYDROXY-ACID OXIDASE-RELATED"/>
    <property type="match status" value="1"/>
</dbReference>
<evidence type="ECO:0000313" key="9">
    <source>
        <dbReference type="EMBL" id="KAE9987591.1"/>
    </source>
</evidence>
<dbReference type="SUPFAM" id="SSF51395">
    <property type="entry name" value="FMN-linked oxidoreductases"/>
    <property type="match status" value="1"/>
</dbReference>
<evidence type="ECO:0000256" key="5">
    <source>
        <dbReference type="ARBA" id="ARBA00024042"/>
    </source>
</evidence>
<dbReference type="Pfam" id="PF01070">
    <property type="entry name" value="FMN_dh"/>
    <property type="match status" value="1"/>
</dbReference>
<dbReference type="PIRSF" id="PIRSF000138">
    <property type="entry name" value="Al-hdrx_acd_dh"/>
    <property type="match status" value="1"/>
</dbReference>
<dbReference type="InterPro" id="IPR012133">
    <property type="entry name" value="Alpha-hydoxy_acid_DH_FMN"/>
</dbReference>
<evidence type="ECO:0000256" key="4">
    <source>
        <dbReference type="ARBA" id="ARBA00023002"/>
    </source>
</evidence>
<dbReference type="InterPro" id="IPR013785">
    <property type="entry name" value="Aldolase_TIM"/>
</dbReference>
<comment type="cofactor">
    <cofactor evidence="1">
        <name>FMN</name>
        <dbReference type="ChEBI" id="CHEBI:58210"/>
    </cofactor>
</comment>
<dbReference type="AlphaFoldDB" id="A0A8H3VH12"/>
<keyword evidence="4" id="KW-0560">Oxidoreductase</keyword>
<keyword evidence="3 7" id="KW-0288">FMN</keyword>
<dbReference type="EMBL" id="WNWS01000016">
    <property type="protein sequence ID" value="KAE9987591.1"/>
    <property type="molecule type" value="Genomic_DNA"/>
</dbReference>
<feature type="binding site" evidence="7">
    <location>
        <position position="192"/>
    </location>
    <ligand>
        <name>glyoxylate</name>
        <dbReference type="ChEBI" id="CHEBI:36655"/>
    </ligand>
</feature>
<dbReference type="FunFam" id="3.20.20.70:FF:000029">
    <property type="entry name" value="L-lactate dehydrogenase"/>
    <property type="match status" value="1"/>
</dbReference>
<name>A0A8H3VH12_VENIN</name>
<feature type="domain" description="FMN hydroxy acid dehydrogenase" evidence="8">
    <location>
        <begin position="17"/>
        <end position="384"/>
    </location>
</feature>
<feature type="binding site" evidence="7">
    <location>
        <position position="155"/>
    </location>
    <ligand>
        <name>FMN</name>
        <dbReference type="ChEBI" id="CHEBI:58210"/>
    </ligand>
</feature>
<dbReference type="GO" id="GO:0010181">
    <property type="term" value="F:FMN binding"/>
    <property type="evidence" value="ECO:0007669"/>
    <property type="project" value="InterPro"/>
</dbReference>
<evidence type="ECO:0000256" key="2">
    <source>
        <dbReference type="ARBA" id="ARBA00022630"/>
    </source>
</evidence>
<evidence type="ECO:0000313" key="10">
    <source>
        <dbReference type="Proteomes" id="UP000447873"/>
    </source>
</evidence>
<feature type="binding site" evidence="7">
    <location>
        <begin position="333"/>
        <end position="334"/>
    </location>
    <ligand>
        <name>FMN</name>
        <dbReference type="ChEBI" id="CHEBI:58210"/>
    </ligand>
</feature>
<comment type="caution">
    <text evidence="9">The sequence shown here is derived from an EMBL/GenBank/DDBJ whole genome shotgun (WGS) entry which is preliminary data.</text>
</comment>
<dbReference type="Gene3D" id="3.20.20.70">
    <property type="entry name" value="Aldolase class I"/>
    <property type="match status" value="1"/>
</dbReference>
<dbReference type="InterPro" id="IPR008259">
    <property type="entry name" value="FMN_hydac_DH_AS"/>
</dbReference>
<protein>
    <recommendedName>
        <fullName evidence="8">FMN hydroxy acid dehydrogenase domain-containing protein</fullName>
    </recommendedName>
</protein>
<evidence type="ECO:0000259" key="8">
    <source>
        <dbReference type="PROSITE" id="PS51349"/>
    </source>
</evidence>
<feature type="binding site" evidence="7">
    <location>
        <begin position="96"/>
        <end position="98"/>
    </location>
    <ligand>
        <name>FMN</name>
        <dbReference type="ChEBI" id="CHEBI:58210"/>
    </ligand>
</feature>
<feature type="binding site" evidence="7">
    <location>
        <position position="125"/>
    </location>
    <ligand>
        <name>FMN</name>
        <dbReference type="ChEBI" id="CHEBI:58210"/>
    </ligand>
</feature>
<dbReference type="InterPro" id="IPR000262">
    <property type="entry name" value="FMN-dep_DH"/>
</dbReference>
<feature type="binding site" evidence="7">
    <location>
        <position position="255"/>
    </location>
    <ligand>
        <name>FMN</name>
        <dbReference type="ChEBI" id="CHEBI:58210"/>
    </ligand>
</feature>
<dbReference type="PROSITE" id="PS00557">
    <property type="entry name" value="FMN_HYDROXY_ACID_DH_1"/>
    <property type="match status" value="1"/>
</dbReference>
<comment type="similarity">
    <text evidence="5">Belongs to the FMN-dependent alpha-hydroxy acid dehydrogenase family.</text>
</comment>
<evidence type="ECO:0000256" key="1">
    <source>
        <dbReference type="ARBA" id="ARBA00001917"/>
    </source>
</evidence>
<evidence type="ECO:0000256" key="3">
    <source>
        <dbReference type="ARBA" id="ARBA00022643"/>
    </source>
</evidence>
<feature type="active site" description="Proton acceptor" evidence="6">
    <location>
        <position position="279"/>
    </location>
</feature>
<reference evidence="9 10" key="1">
    <citation type="submission" date="2018-12" db="EMBL/GenBank/DDBJ databases">
        <title>Venturia inaequalis Genome Resource.</title>
        <authorList>
            <person name="Lichtner F.J."/>
        </authorList>
    </citation>
    <scope>NUCLEOTIDE SEQUENCE [LARGE SCALE GENOMIC DNA]</scope>
    <source>
        <strain evidence="9 10">120213</strain>
    </source>
</reference>
<feature type="binding site" evidence="7">
    <location>
        <position position="282"/>
    </location>
    <ligand>
        <name>glyoxylate</name>
        <dbReference type="ChEBI" id="CHEBI:36655"/>
    </ligand>
</feature>
<feature type="binding site" evidence="7">
    <location>
        <position position="277"/>
    </location>
    <ligand>
        <name>FMN</name>
        <dbReference type="ChEBI" id="CHEBI:58210"/>
    </ligand>
</feature>
<dbReference type="InterPro" id="IPR037396">
    <property type="entry name" value="FMN_HAD"/>
</dbReference>
<dbReference type="PANTHER" id="PTHR10578:SF107">
    <property type="entry name" value="2-HYDROXYACID OXIDASE 1"/>
    <property type="match status" value="1"/>
</dbReference>
<feature type="binding site" evidence="7">
    <location>
        <position position="279"/>
    </location>
    <ligand>
        <name>glyoxylate</name>
        <dbReference type="ChEBI" id="CHEBI:36655"/>
    </ligand>
</feature>
<accession>A0A8H3VH12</accession>
<dbReference type="PROSITE" id="PS51349">
    <property type="entry name" value="FMN_HYDROXY_ACID_DH_2"/>
    <property type="match status" value="1"/>
</dbReference>
<gene>
    <name evidence="9" type="ORF">EG328_002232</name>
</gene>
<keyword evidence="2 7" id="KW-0285">Flavoprotein</keyword>
<evidence type="ECO:0000256" key="6">
    <source>
        <dbReference type="PIRSR" id="PIRSR000138-1"/>
    </source>
</evidence>
<proteinExistence type="inferred from homology"/>
<sequence>MSGGVPLPVVNGKDESPKEAKILSIADLEVEGSKKLARLAREFFNSGSTDQETIRANTTSLNRLLLRSRVLVNVSSCTTKTTLWNHTTSFPLGIAPAGLQGMAHPHGELATSRACTKKAIPMAISSFSNHGVQEIRDAAASIAGADQVTIPNAMQLYTMKDQALQLRIIRRAEKAGCRAIFLTSDSPVLGVRYNEWRNDFRTPEGLSYPNLEASSADIRNATHDSKFAAFNDDTHSWEKDIPYLRSVTKMEIWIKGVLCAEDVERAVEAGCDGVIVSNHGGRQLDGVPATIDALPACVTAARGRIRIHIDGGFRRGADIFRALALGAEFVWVGRPAIWGLAYDGQAGVEKMIDLLKEDFRRCMALCGCKSVSDINRSCLARINADGVLAKL</sequence>
<feature type="binding site" evidence="7">
    <location>
        <position position="157"/>
    </location>
    <ligand>
        <name>glyoxylate</name>
        <dbReference type="ChEBI" id="CHEBI:36655"/>
    </ligand>
</feature>
<feature type="binding site" evidence="7">
    <location>
        <begin position="310"/>
        <end position="314"/>
    </location>
    <ligand>
        <name>FMN</name>
        <dbReference type="ChEBI" id="CHEBI:58210"/>
    </ligand>
</feature>
<dbReference type="Proteomes" id="UP000447873">
    <property type="component" value="Unassembled WGS sequence"/>
</dbReference>
<organism evidence="9 10">
    <name type="scientific">Venturia inaequalis</name>
    <name type="common">Apple scab fungus</name>
    <dbReference type="NCBI Taxonomy" id="5025"/>
    <lineage>
        <taxon>Eukaryota</taxon>
        <taxon>Fungi</taxon>
        <taxon>Dikarya</taxon>
        <taxon>Ascomycota</taxon>
        <taxon>Pezizomycotina</taxon>
        <taxon>Dothideomycetes</taxon>
        <taxon>Pleosporomycetidae</taxon>
        <taxon>Venturiales</taxon>
        <taxon>Venturiaceae</taxon>
        <taxon>Venturia</taxon>
    </lineage>
</organism>
<dbReference type="CDD" id="cd02809">
    <property type="entry name" value="alpha_hydroxyacid_oxid_FMN"/>
    <property type="match status" value="1"/>
</dbReference>